<keyword evidence="3" id="KW-1185">Reference proteome</keyword>
<sequence>MNKKTDVFQLTILSMLLAILIAQTFIPMLGYIPLGPIDVTIVHITVILAAVLFGTKTGSIIGLAWGLLSMLRAYMQPTPFNIVFLNPLISVIPRLIVGWISAVTFNFFSERISDKISYAITAGIGTFANTFFVLGGIYLFASKAYADALGISESLLLGALGTVVATNGIIEIIASIIILPLVALPLKKVVNRRSTSL</sequence>
<evidence type="ECO:0000313" key="3">
    <source>
        <dbReference type="Proteomes" id="UP000184128"/>
    </source>
</evidence>
<dbReference type="OrthoDB" id="9813540at2"/>
<evidence type="ECO:0000256" key="1">
    <source>
        <dbReference type="SAM" id="Phobius"/>
    </source>
</evidence>
<proteinExistence type="predicted"/>
<dbReference type="EMBL" id="FQUF01000025">
    <property type="protein sequence ID" value="SHE99866.1"/>
    <property type="molecule type" value="Genomic_DNA"/>
</dbReference>
<gene>
    <name evidence="2" type="ORF">SAMN02745249_01590</name>
</gene>
<keyword evidence="1" id="KW-1133">Transmembrane helix</keyword>
<organism evidence="2 3">
    <name type="scientific">Atopostipes suicloacalis DSM 15692</name>
    <dbReference type="NCBI Taxonomy" id="1121025"/>
    <lineage>
        <taxon>Bacteria</taxon>
        <taxon>Bacillati</taxon>
        <taxon>Bacillota</taxon>
        <taxon>Bacilli</taxon>
        <taxon>Lactobacillales</taxon>
        <taxon>Carnobacteriaceae</taxon>
        <taxon>Atopostipes</taxon>
    </lineage>
</organism>
<dbReference type="AlphaFoldDB" id="A0A1M4Y2S4"/>
<dbReference type="GO" id="GO:0022857">
    <property type="term" value="F:transmembrane transporter activity"/>
    <property type="evidence" value="ECO:0007669"/>
    <property type="project" value="InterPro"/>
</dbReference>
<dbReference type="Proteomes" id="UP000184128">
    <property type="component" value="Unassembled WGS sequence"/>
</dbReference>
<feature type="transmembrane region" description="Helical" evidence="1">
    <location>
        <begin position="160"/>
        <end position="184"/>
    </location>
</feature>
<reference evidence="2 3" key="1">
    <citation type="submission" date="2016-11" db="EMBL/GenBank/DDBJ databases">
        <authorList>
            <person name="Jaros S."/>
            <person name="Januszkiewicz K."/>
            <person name="Wedrychowicz H."/>
        </authorList>
    </citation>
    <scope>NUCLEOTIDE SEQUENCE [LARGE SCALE GENOMIC DNA]</scope>
    <source>
        <strain evidence="2 3">DSM 15692</strain>
    </source>
</reference>
<feature type="transmembrane region" description="Helical" evidence="1">
    <location>
        <begin position="12"/>
        <end position="32"/>
    </location>
</feature>
<keyword evidence="1" id="KW-0472">Membrane</keyword>
<name>A0A1M4Y2S4_9LACT</name>
<dbReference type="RefSeq" id="WP_073298323.1">
    <property type="nucleotide sequence ID" value="NZ_FQUF01000025.1"/>
</dbReference>
<keyword evidence="1" id="KW-0812">Transmembrane</keyword>
<protein>
    <submittedName>
        <fullName evidence="2">Uncharacterized membrane protein</fullName>
    </submittedName>
</protein>
<feature type="transmembrane region" description="Helical" evidence="1">
    <location>
        <begin position="44"/>
        <end position="68"/>
    </location>
</feature>
<dbReference type="InterPro" id="IPR024529">
    <property type="entry name" value="ECF_trnsprt_substrate-spec"/>
</dbReference>
<dbReference type="Pfam" id="PF12822">
    <property type="entry name" value="ECF_trnsprt"/>
    <property type="match status" value="1"/>
</dbReference>
<evidence type="ECO:0000313" key="2">
    <source>
        <dbReference type="EMBL" id="SHE99866.1"/>
    </source>
</evidence>
<feature type="transmembrane region" description="Helical" evidence="1">
    <location>
        <begin position="88"/>
        <end position="109"/>
    </location>
</feature>
<feature type="transmembrane region" description="Helical" evidence="1">
    <location>
        <begin position="116"/>
        <end position="140"/>
    </location>
</feature>
<accession>A0A1M4Y2S4</accession>
<dbReference type="Gene3D" id="1.10.1760.20">
    <property type="match status" value="1"/>
</dbReference>
<dbReference type="STRING" id="1121025.SAMN02745249_01590"/>